<evidence type="ECO:0000313" key="8">
    <source>
        <dbReference type="Proteomes" id="UP001459277"/>
    </source>
</evidence>
<keyword evidence="8" id="KW-1185">Reference proteome</keyword>
<dbReference type="EMBL" id="JAZDWU010000003">
    <property type="protein sequence ID" value="KAL0009320.1"/>
    <property type="molecule type" value="Genomic_DNA"/>
</dbReference>
<comment type="caution">
    <text evidence="7">The sequence shown here is derived from an EMBL/GenBank/DDBJ whole genome shotgun (WGS) entry which is preliminary data.</text>
</comment>
<dbReference type="GO" id="GO:0016887">
    <property type="term" value="F:ATP hydrolysis activity"/>
    <property type="evidence" value="ECO:0007669"/>
    <property type="project" value="InterPro"/>
</dbReference>
<dbReference type="Proteomes" id="UP001459277">
    <property type="component" value="Unassembled WGS sequence"/>
</dbReference>
<dbReference type="AlphaFoldDB" id="A0AAW2DJ29"/>
<reference evidence="7 8" key="1">
    <citation type="submission" date="2024-01" db="EMBL/GenBank/DDBJ databases">
        <title>A telomere-to-telomere, gap-free genome of sweet tea (Lithocarpus litseifolius).</title>
        <authorList>
            <person name="Zhou J."/>
        </authorList>
    </citation>
    <scope>NUCLEOTIDE SEQUENCE [LARGE SCALE GENOMIC DNA]</scope>
    <source>
        <strain evidence="7">Zhou-2022a</strain>
        <tissue evidence="7">Leaf</tissue>
    </source>
</reference>
<keyword evidence="1 3" id="KW-0547">Nucleotide-binding</keyword>
<evidence type="ECO:0000256" key="3">
    <source>
        <dbReference type="RuleBase" id="RU003651"/>
    </source>
</evidence>
<protein>
    <submittedName>
        <fullName evidence="7">Uncharacterized protein</fullName>
    </submittedName>
</protein>
<dbReference type="PANTHER" id="PTHR23074">
    <property type="entry name" value="AAA DOMAIN-CONTAINING"/>
    <property type="match status" value="1"/>
</dbReference>
<evidence type="ECO:0000256" key="2">
    <source>
        <dbReference type="ARBA" id="ARBA00022840"/>
    </source>
</evidence>
<name>A0AAW2DJ29_9ROSI</name>
<feature type="domain" description="AAA ATPase AAA+ lid" evidence="6">
    <location>
        <begin position="96"/>
        <end position="128"/>
    </location>
</feature>
<feature type="domain" description="Spastin/Vps4 C-terminal" evidence="5">
    <location>
        <begin position="142"/>
        <end position="179"/>
    </location>
</feature>
<dbReference type="PROSITE" id="PS00674">
    <property type="entry name" value="AAA"/>
    <property type="match status" value="1"/>
</dbReference>
<dbReference type="InterPro" id="IPR027417">
    <property type="entry name" value="P-loop_NTPase"/>
</dbReference>
<evidence type="ECO:0000259" key="4">
    <source>
        <dbReference type="Pfam" id="PF00004"/>
    </source>
</evidence>
<accession>A0AAW2DJ29</accession>
<sequence>MGDSEKQVKNIFQVAREKAPSIVFIDKLIPYVANEEVCDGVDNVLILAATNTPFALDQAIRRRFDKRIYVHLPDKEARKHIFKVRIGNTPKTISEIEFGRLADATDGFSGSDISYFVKDALYEVVRATLTTEFFKRSGEKWIEVPPCTVEHFKKVRGNQKATVTKDGLKEFDDFTKKFGIYG</sequence>
<dbReference type="InterPro" id="IPR003960">
    <property type="entry name" value="ATPase_AAA_CS"/>
</dbReference>
<dbReference type="InterPro" id="IPR003959">
    <property type="entry name" value="ATPase_AAA_core"/>
</dbReference>
<dbReference type="InterPro" id="IPR050304">
    <property type="entry name" value="MT-severing_AAA_ATPase"/>
</dbReference>
<keyword evidence="2 3" id="KW-0067">ATP-binding</keyword>
<dbReference type="Pfam" id="PF17862">
    <property type="entry name" value="AAA_lid_3"/>
    <property type="match status" value="1"/>
</dbReference>
<dbReference type="GO" id="GO:0016197">
    <property type="term" value="P:endosomal transport"/>
    <property type="evidence" value="ECO:0007669"/>
    <property type="project" value="TreeGrafter"/>
</dbReference>
<evidence type="ECO:0000256" key="1">
    <source>
        <dbReference type="ARBA" id="ARBA00022741"/>
    </source>
</evidence>
<dbReference type="SUPFAM" id="SSF52540">
    <property type="entry name" value="P-loop containing nucleoside triphosphate hydrolases"/>
    <property type="match status" value="1"/>
</dbReference>
<gene>
    <name evidence="7" type="ORF">SO802_010822</name>
</gene>
<dbReference type="GO" id="GO:0007033">
    <property type="term" value="P:vacuole organization"/>
    <property type="evidence" value="ECO:0007669"/>
    <property type="project" value="TreeGrafter"/>
</dbReference>
<proteinExistence type="inferred from homology"/>
<dbReference type="PANTHER" id="PTHR23074:SF83">
    <property type="entry name" value="VACUOLAR PROTEIN SORTING-ASSOCIATED PROTEIN 4A"/>
    <property type="match status" value="1"/>
</dbReference>
<dbReference type="InterPro" id="IPR015415">
    <property type="entry name" value="Spast_Vps4_C"/>
</dbReference>
<evidence type="ECO:0000259" key="5">
    <source>
        <dbReference type="Pfam" id="PF09336"/>
    </source>
</evidence>
<evidence type="ECO:0000313" key="7">
    <source>
        <dbReference type="EMBL" id="KAL0009320.1"/>
    </source>
</evidence>
<dbReference type="Gene3D" id="1.10.8.60">
    <property type="match status" value="1"/>
</dbReference>
<dbReference type="Pfam" id="PF09336">
    <property type="entry name" value="Vps4_C"/>
    <property type="match status" value="1"/>
</dbReference>
<dbReference type="InterPro" id="IPR041569">
    <property type="entry name" value="AAA_lid_3"/>
</dbReference>
<dbReference type="Pfam" id="PF00004">
    <property type="entry name" value="AAA"/>
    <property type="match status" value="1"/>
</dbReference>
<feature type="domain" description="ATPase AAA-type core" evidence="4">
    <location>
        <begin position="1"/>
        <end position="71"/>
    </location>
</feature>
<organism evidence="7 8">
    <name type="scientific">Lithocarpus litseifolius</name>
    <dbReference type="NCBI Taxonomy" id="425828"/>
    <lineage>
        <taxon>Eukaryota</taxon>
        <taxon>Viridiplantae</taxon>
        <taxon>Streptophyta</taxon>
        <taxon>Embryophyta</taxon>
        <taxon>Tracheophyta</taxon>
        <taxon>Spermatophyta</taxon>
        <taxon>Magnoliopsida</taxon>
        <taxon>eudicotyledons</taxon>
        <taxon>Gunneridae</taxon>
        <taxon>Pentapetalae</taxon>
        <taxon>rosids</taxon>
        <taxon>fabids</taxon>
        <taxon>Fagales</taxon>
        <taxon>Fagaceae</taxon>
        <taxon>Lithocarpus</taxon>
    </lineage>
</organism>
<dbReference type="Gene3D" id="3.40.50.300">
    <property type="entry name" value="P-loop containing nucleotide triphosphate hydrolases"/>
    <property type="match status" value="2"/>
</dbReference>
<comment type="similarity">
    <text evidence="3">Belongs to the AAA ATPase family.</text>
</comment>
<dbReference type="GO" id="GO:0005524">
    <property type="term" value="F:ATP binding"/>
    <property type="evidence" value="ECO:0007669"/>
    <property type="project" value="UniProtKB-KW"/>
</dbReference>
<evidence type="ECO:0000259" key="6">
    <source>
        <dbReference type="Pfam" id="PF17862"/>
    </source>
</evidence>